<comment type="caution">
    <text evidence="3">The sequence shown here is derived from an EMBL/GenBank/DDBJ whole genome shotgun (WGS) entry which is preliminary data.</text>
</comment>
<feature type="region of interest" description="Disordered" evidence="1">
    <location>
        <begin position="409"/>
        <end position="440"/>
    </location>
</feature>
<feature type="compositionally biased region" description="Basic and acidic residues" evidence="1">
    <location>
        <begin position="339"/>
        <end position="351"/>
    </location>
</feature>
<feature type="compositionally biased region" description="Low complexity" evidence="1">
    <location>
        <begin position="233"/>
        <end position="244"/>
    </location>
</feature>
<dbReference type="EMBL" id="BSUZ01000001">
    <property type="protein sequence ID" value="GMA86419.1"/>
    <property type="molecule type" value="Genomic_DNA"/>
</dbReference>
<dbReference type="PANTHER" id="PTHR43685:SF2">
    <property type="entry name" value="GLYCOSYLTRANSFERASE 2-LIKE DOMAIN-CONTAINING PROTEIN"/>
    <property type="match status" value="1"/>
</dbReference>
<dbReference type="InterPro" id="IPR050834">
    <property type="entry name" value="Glycosyltransf_2"/>
</dbReference>
<protein>
    <recommendedName>
        <fullName evidence="2">Glycosyltransferase 2-like domain-containing protein</fullName>
    </recommendedName>
</protein>
<name>A0ABQ6JH14_9ACTN</name>
<dbReference type="SUPFAM" id="SSF53448">
    <property type="entry name" value="Nucleotide-diphospho-sugar transferases"/>
    <property type="match status" value="1"/>
</dbReference>
<reference evidence="4" key="1">
    <citation type="journal article" date="2019" name="Int. J. Syst. Evol. Microbiol.">
        <title>The Global Catalogue of Microorganisms (GCM) 10K type strain sequencing project: providing services to taxonomists for standard genome sequencing and annotation.</title>
        <authorList>
            <consortium name="The Broad Institute Genomics Platform"/>
            <consortium name="The Broad Institute Genome Sequencing Center for Infectious Disease"/>
            <person name="Wu L."/>
            <person name="Ma J."/>
        </authorList>
    </citation>
    <scope>NUCLEOTIDE SEQUENCE [LARGE SCALE GENOMIC DNA]</scope>
    <source>
        <strain evidence="4">NBRC 108730</strain>
    </source>
</reference>
<dbReference type="CDD" id="cd00761">
    <property type="entry name" value="Glyco_tranf_GTA_type"/>
    <property type="match status" value="1"/>
</dbReference>
<dbReference type="Gene3D" id="3.90.550.10">
    <property type="entry name" value="Spore Coat Polysaccharide Biosynthesis Protein SpsA, Chain A"/>
    <property type="match status" value="1"/>
</dbReference>
<evidence type="ECO:0000313" key="3">
    <source>
        <dbReference type="EMBL" id="GMA86419.1"/>
    </source>
</evidence>
<proteinExistence type="predicted"/>
<gene>
    <name evidence="3" type="ORF">GCM10025868_16690</name>
</gene>
<feature type="region of interest" description="Disordered" evidence="1">
    <location>
        <begin position="334"/>
        <end position="397"/>
    </location>
</feature>
<feature type="domain" description="Glycosyltransferase 2-like" evidence="2">
    <location>
        <begin position="9"/>
        <end position="137"/>
    </location>
</feature>
<keyword evidence="4" id="KW-1185">Reference proteome</keyword>
<sequence length="440" mass="48501">MPGGSPTLSVVLPVRDVEAFLTTTLESLCRNDREDFQVVAVDDASVDGTPEVLDAYRDRLHDLRVVRHEVAVGLAQARNVGLEASTGRYVTYLDGDDWLAPGYLPRLVAAIEHHGTDFVKVDHVRSEGTKRALVRVPEGRRDTVLRPIDTVLPAGRATLVDYCTAWSGIYDRRLADRGLLHFRAGLHTAEDRPWTWRLHLHAESVAVVPLAGYFYRRGLAGTLTEIGDERRCTTSTPSTSCSPSLAGHPEGERLLPKALRTYFAIVLHHVREEARLTPALRRRQRQDVRERLLALPGPAVAQVLAQVTPERAAAVREPGRPDLAEGGVTQAAGGVVAARRHDPGRRREERAGWATGSDGCSSSATTRPCQRWPRRSTGLRRSPPSPGASTRSCRGTTCSGRCTLRLAAARRRRPRHRAAAARRVGARRATRRAWCSSRSR</sequence>
<dbReference type="Pfam" id="PF00535">
    <property type="entry name" value="Glycos_transf_2"/>
    <property type="match status" value="1"/>
</dbReference>
<feature type="compositionally biased region" description="Polar residues" evidence="1">
    <location>
        <begin position="358"/>
        <end position="368"/>
    </location>
</feature>
<dbReference type="InterPro" id="IPR029044">
    <property type="entry name" value="Nucleotide-diphossugar_trans"/>
</dbReference>
<evidence type="ECO:0000256" key="1">
    <source>
        <dbReference type="SAM" id="MobiDB-lite"/>
    </source>
</evidence>
<feature type="compositionally biased region" description="Basic residues" evidence="1">
    <location>
        <begin position="409"/>
        <end position="431"/>
    </location>
</feature>
<evidence type="ECO:0000259" key="2">
    <source>
        <dbReference type="Pfam" id="PF00535"/>
    </source>
</evidence>
<feature type="region of interest" description="Disordered" evidence="1">
    <location>
        <begin position="230"/>
        <end position="249"/>
    </location>
</feature>
<dbReference type="PANTHER" id="PTHR43685">
    <property type="entry name" value="GLYCOSYLTRANSFERASE"/>
    <property type="match status" value="1"/>
</dbReference>
<evidence type="ECO:0000313" key="4">
    <source>
        <dbReference type="Proteomes" id="UP001157017"/>
    </source>
</evidence>
<dbReference type="Proteomes" id="UP001157017">
    <property type="component" value="Unassembled WGS sequence"/>
</dbReference>
<accession>A0ABQ6JH14</accession>
<organism evidence="3 4">
    <name type="scientific">Angustibacter aerolatus</name>
    <dbReference type="NCBI Taxonomy" id="1162965"/>
    <lineage>
        <taxon>Bacteria</taxon>
        <taxon>Bacillati</taxon>
        <taxon>Actinomycetota</taxon>
        <taxon>Actinomycetes</taxon>
        <taxon>Kineosporiales</taxon>
        <taxon>Kineosporiaceae</taxon>
    </lineage>
</organism>
<dbReference type="InterPro" id="IPR001173">
    <property type="entry name" value="Glyco_trans_2-like"/>
</dbReference>
<feature type="compositionally biased region" description="Polar residues" evidence="1">
    <location>
        <begin position="387"/>
        <end position="397"/>
    </location>
</feature>